<keyword evidence="4" id="KW-1185">Reference proteome</keyword>
<feature type="chain" id="PRO_5045258137" evidence="2">
    <location>
        <begin position="20"/>
        <end position="95"/>
    </location>
</feature>
<proteinExistence type="predicted"/>
<protein>
    <submittedName>
        <fullName evidence="3">Uncharacterized protein</fullName>
    </submittedName>
</protein>
<evidence type="ECO:0000313" key="3">
    <source>
        <dbReference type="EMBL" id="MFC0243206.1"/>
    </source>
</evidence>
<evidence type="ECO:0000256" key="1">
    <source>
        <dbReference type="SAM" id="MobiDB-lite"/>
    </source>
</evidence>
<evidence type="ECO:0000256" key="2">
    <source>
        <dbReference type="SAM" id="SignalP"/>
    </source>
</evidence>
<organism evidence="3 4">
    <name type="scientific">Rhodopseudomonas telluris</name>
    <dbReference type="NCBI Taxonomy" id="644215"/>
    <lineage>
        <taxon>Bacteria</taxon>
        <taxon>Pseudomonadati</taxon>
        <taxon>Pseudomonadota</taxon>
        <taxon>Alphaproteobacteria</taxon>
        <taxon>Hyphomicrobiales</taxon>
        <taxon>Nitrobacteraceae</taxon>
        <taxon>Rhodopseudomonas</taxon>
    </lineage>
</organism>
<feature type="signal peptide" evidence="2">
    <location>
        <begin position="1"/>
        <end position="19"/>
    </location>
</feature>
<accession>A0ABV6EY89</accession>
<name>A0ABV6EY89_9BRAD</name>
<feature type="region of interest" description="Disordered" evidence="1">
    <location>
        <begin position="49"/>
        <end position="95"/>
    </location>
</feature>
<reference evidence="3 4" key="1">
    <citation type="submission" date="2024-09" db="EMBL/GenBank/DDBJ databases">
        <authorList>
            <person name="Sun Q."/>
            <person name="Mori K."/>
        </authorList>
    </citation>
    <scope>NUCLEOTIDE SEQUENCE [LARGE SCALE GENOMIC DNA]</scope>
    <source>
        <strain evidence="3 4">KCTC 23279</strain>
    </source>
</reference>
<feature type="compositionally biased region" description="Basic and acidic residues" evidence="1">
    <location>
        <begin position="29"/>
        <end position="40"/>
    </location>
</feature>
<comment type="caution">
    <text evidence="3">The sequence shown here is derived from an EMBL/GenBank/DDBJ whole genome shotgun (WGS) entry which is preliminary data.</text>
</comment>
<dbReference type="Proteomes" id="UP001589775">
    <property type="component" value="Unassembled WGS sequence"/>
</dbReference>
<dbReference type="EMBL" id="JBHLWM010000008">
    <property type="protein sequence ID" value="MFC0243206.1"/>
    <property type="molecule type" value="Genomic_DNA"/>
</dbReference>
<feature type="region of interest" description="Disordered" evidence="1">
    <location>
        <begin position="21"/>
        <end position="40"/>
    </location>
</feature>
<dbReference type="RefSeq" id="WP_378391882.1">
    <property type="nucleotide sequence ID" value="NZ_JBHLWM010000008.1"/>
</dbReference>
<gene>
    <name evidence="3" type="ORF">ACFFJ6_22150</name>
</gene>
<sequence>MRIACAIVILALLGGAAHAQSAAPVQKYGDPDKEKTQTEIEAEKQAERAYKRSLGNVPNATGPVDPWGGVRSDSTQKTVAKPAPAKRTKPATPAN</sequence>
<keyword evidence="2" id="KW-0732">Signal</keyword>
<evidence type="ECO:0000313" key="4">
    <source>
        <dbReference type="Proteomes" id="UP001589775"/>
    </source>
</evidence>